<evidence type="ECO:0000313" key="3">
    <source>
        <dbReference type="EMBL" id="BAD57611.1"/>
    </source>
</evidence>
<dbReference type="KEGG" id="nfa:NFA_27640"/>
<keyword evidence="4" id="KW-1185">Reference proteome</keyword>
<evidence type="ECO:0000259" key="2">
    <source>
        <dbReference type="Pfam" id="PF13635"/>
    </source>
</evidence>
<name>Q5YW30_NOCFA</name>
<dbReference type="EMBL" id="AP006618">
    <property type="protein sequence ID" value="BAD57611.1"/>
    <property type="molecule type" value="Genomic_DNA"/>
</dbReference>
<organism evidence="3 4">
    <name type="scientific">Nocardia farcinica (strain IFM 10152)</name>
    <dbReference type="NCBI Taxonomy" id="247156"/>
    <lineage>
        <taxon>Bacteria</taxon>
        <taxon>Bacillati</taxon>
        <taxon>Actinomycetota</taxon>
        <taxon>Actinomycetes</taxon>
        <taxon>Mycobacteriales</taxon>
        <taxon>Nocardiaceae</taxon>
        <taxon>Nocardia</taxon>
    </lineage>
</organism>
<dbReference type="PANTHER" id="PTHR43566:SF2">
    <property type="entry name" value="DUF4143 DOMAIN-CONTAINING PROTEIN"/>
    <property type="match status" value="1"/>
</dbReference>
<dbReference type="PANTHER" id="PTHR43566">
    <property type="entry name" value="CONSERVED PROTEIN"/>
    <property type="match status" value="1"/>
</dbReference>
<dbReference type="HOGENOM" id="CLU_041527_3_0_11"/>
<dbReference type="Pfam" id="PF13635">
    <property type="entry name" value="DUF4143"/>
    <property type="match status" value="1"/>
</dbReference>
<dbReference type="GeneID" id="61133498"/>
<accession>Q5YW30</accession>
<protein>
    <recommendedName>
        <fullName evidence="5">ATP-binding protein</fullName>
    </recommendedName>
</protein>
<dbReference type="Pfam" id="PF13173">
    <property type="entry name" value="AAA_14"/>
    <property type="match status" value="1"/>
</dbReference>
<dbReference type="RefSeq" id="WP_011209296.1">
    <property type="nucleotide sequence ID" value="NC_006361.1"/>
</dbReference>
<feature type="domain" description="DUF4143" evidence="2">
    <location>
        <begin position="227"/>
        <end position="380"/>
    </location>
</feature>
<evidence type="ECO:0000259" key="1">
    <source>
        <dbReference type="Pfam" id="PF13173"/>
    </source>
</evidence>
<feature type="domain" description="AAA" evidence="1">
    <location>
        <begin position="44"/>
        <end position="162"/>
    </location>
</feature>
<dbReference type="InterPro" id="IPR025420">
    <property type="entry name" value="DUF4143"/>
</dbReference>
<proteinExistence type="predicted"/>
<evidence type="ECO:0008006" key="5">
    <source>
        <dbReference type="Google" id="ProtNLM"/>
    </source>
</evidence>
<gene>
    <name evidence="3" type="ordered locus">NFA_27640</name>
</gene>
<dbReference type="SUPFAM" id="SSF52540">
    <property type="entry name" value="P-loop containing nucleoside triphosphate hydrolases"/>
    <property type="match status" value="1"/>
</dbReference>
<dbReference type="InterPro" id="IPR041682">
    <property type="entry name" value="AAA_14"/>
</dbReference>
<sequence length="441" mass="48981">MIRQIHIKWFGRSTECDSMELMRMGVDYLPRHAAQLVKEALEDTRVVIVNGARQTGKSTLAEHCVKDHPNVVKRYLDDPRTRDAAADDPVAFLDAPGLMLIDEVQRVPDLWLAIKHTVDRDPRPGRFLLTGSARLLGLSSLPDAMPGRSETIELFPLSQGEISGAPDGFIDAAFTYGRHLEIPDSGLRRRDYLALAARGGYPESVHRTSDRRRAQFARSYLDDIMTRDIRQVADIQRAADMRRLIVTLAAQSGGLLNYDRLASALSMPASTIRNYVAILELIYLVRLVPAWSANATMRAVATPKVVFTDSGLAGHLLAGITNDATTGGLLETFVIGELTRQLTWSHSLAQLHHYRDRDGHEVDALLENNAGQVVAIEVKAAETVRSEDFRGLRHLQRRLGDRFHAGFVLYCGDQQLPFGDQLAALPISALWTAENPHRSAE</sequence>
<dbReference type="Proteomes" id="UP000006820">
    <property type="component" value="Chromosome"/>
</dbReference>
<dbReference type="AlphaFoldDB" id="Q5YW30"/>
<reference evidence="3 4" key="1">
    <citation type="journal article" date="2004" name="Proc. Natl. Acad. Sci. U.S.A.">
        <title>The complete genomic sequence of Nocardia farcinica IFM 10152.</title>
        <authorList>
            <person name="Ishikawa J."/>
            <person name="Yamashita A."/>
            <person name="Mikami Y."/>
            <person name="Hoshino Y."/>
            <person name="Kurita H."/>
            <person name="Hotta K."/>
            <person name="Shiba T."/>
            <person name="Hattori M."/>
        </authorList>
    </citation>
    <scope>NUCLEOTIDE SEQUENCE [LARGE SCALE GENOMIC DNA]</scope>
    <source>
        <strain evidence="3 4">IFM 10152</strain>
    </source>
</reference>
<dbReference type="InterPro" id="IPR027417">
    <property type="entry name" value="P-loop_NTPase"/>
</dbReference>
<dbReference type="eggNOG" id="COG1373">
    <property type="taxonomic scope" value="Bacteria"/>
</dbReference>
<evidence type="ECO:0000313" key="4">
    <source>
        <dbReference type="Proteomes" id="UP000006820"/>
    </source>
</evidence>